<keyword evidence="1" id="KW-1133">Transmembrane helix</keyword>
<keyword evidence="3" id="KW-1185">Reference proteome</keyword>
<proteinExistence type="predicted"/>
<feature type="transmembrane region" description="Helical" evidence="1">
    <location>
        <begin position="82"/>
        <end position="101"/>
    </location>
</feature>
<dbReference type="OrthoDB" id="5344006at2759"/>
<dbReference type="AlphaFoldDB" id="A0A0P7BJ05"/>
<reference evidence="2 3" key="1">
    <citation type="submission" date="2015-09" db="EMBL/GenBank/DDBJ databases">
        <title>Draft genome of a European isolate of the apple canker pathogen Neonectria ditissima.</title>
        <authorList>
            <person name="Gomez-Cortecero A."/>
            <person name="Harrison R.J."/>
            <person name="Armitage A.D."/>
        </authorList>
    </citation>
    <scope>NUCLEOTIDE SEQUENCE [LARGE SCALE GENOMIC DNA]</scope>
    <source>
        <strain evidence="2 3">R09/05</strain>
    </source>
</reference>
<protein>
    <recommendedName>
        <fullName evidence="4">MARVEL domain-containing protein</fullName>
    </recommendedName>
</protein>
<evidence type="ECO:0000313" key="3">
    <source>
        <dbReference type="Proteomes" id="UP000050424"/>
    </source>
</evidence>
<evidence type="ECO:0008006" key="4">
    <source>
        <dbReference type="Google" id="ProtNLM"/>
    </source>
</evidence>
<keyword evidence="1" id="KW-0812">Transmembrane</keyword>
<dbReference type="EMBL" id="LKCW01000010">
    <property type="protein sequence ID" value="KPM45153.1"/>
    <property type="molecule type" value="Genomic_DNA"/>
</dbReference>
<dbReference type="Proteomes" id="UP000050424">
    <property type="component" value="Unassembled WGS sequence"/>
</dbReference>
<feature type="transmembrane region" description="Helical" evidence="1">
    <location>
        <begin position="51"/>
        <end position="73"/>
    </location>
</feature>
<organism evidence="2 3">
    <name type="scientific">Neonectria ditissima</name>
    <dbReference type="NCBI Taxonomy" id="78410"/>
    <lineage>
        <taxon>Eukaryota</taxon>
        <taxon>Fungi</taxon>
        <taxon>Dikarya</taxon>
        <taxon>Ascomycota</taxon>
        <taxon>Pezizomycotina</taxon>
        <taxon>Sordariomycetes</taxon>
        <taxon>Hypocreomycetidae</taxon>
        <taxon>Hypocreales</taxon>
        <taxon>Nectriaceae</taxon>
        <taxon>Neonectria</taxon>
    </lineage>
</organism>
<keyword evidence="1" id="KW-0472">Membrane</keyword>
<gene>
    <name evidence="2" type="ORF">AK830_g1333</name>
</gene>
<comment type="caution">
    <text evidence="2">The sequence shown here is derived from an EMBL/GenBank/DDBJ whole genome shotgun (WGS) entry which is preliminary data.</text>
</comment>
<sequence>MAMQRLTIAVYPVLLWLIAKISQTISACIVTVIMIEVMSGGSEARRATPTILYILEGAALLTILANLLMGIWINQQGPAPKAFAVVNTLMAILWAAGYGFLISSTASIITLPCTTGNFTTYRGISSCRFFKVLWVFGATGL</sequence>
<name>A0A0P7BJ05_9HYPO</name>
<evidence type="ECO:0000256" key="1">
    <source>
        <dbReference type="SAM" id="Phobius"/>
    </source>
</evidence>
<accession>A0A0P7BJ05</accession>
<evidence type="ECO:0000313" key="2">
    <source>
        <dbReference type="EMBL" id="KPM45153.1"/>
    </source>
</evidence>